<keyword evidence="1" id="KW-0808">Transferase</keyword>
<keyword evidence="2" id="KW-1185">Reference proteome</keyword>
<organism evidence="1 2">
    <name type="scientific">Candidatus Syntrophosphaera thermopropionivorans</name>
    <dbReference type="NCBI Taxonomy" id="2593015"/>
    <lineage>
        <taxon>Bacteria</taxon>
        <taxon>Pseudomonadati</taxon>
        <taxon>Candidatus Cloacimonadota</taxon>
        <taxon>Candidatus Cloacimonadia</taxon>
        <taxon>Candidatus Cloacimonadales</taxon>
        <taxon>Candidatus Cloacimonadaceae</taxon>
        <taxon>Candidatus Syntrophosphaera</taxon>
    </lineage>
</organism>
<dbReference type="EMBL" id="SMOG01000019">
    <property type="protein sequence ID" value="TDF72697.1"/>
    <property type="molecule type" value="Genomic_DNA"/>
</dbReference>
<reference evidence="1" key="1">
    <citation type="submission" date="2019-03" db="EMBL/GenBank/DDBJ databases">
        <title>Candidatus Syntrophosphaera thermopropionivorans: a novel player in syntrophic propionate oxidation during anaerobic digestion.</title>
        <authorList>
            <person name="Dyksma S."/>
        </authorList>
    </citation>
    <scope>NUCLEOTIDE SEQUENCE</scope>
    <source>
        <strain evidence="1">W5</strain>
    </source>
</reference>
<dbReference type="Proteomes" id="UP000294588">
    <property type="component" value="Unassembled WGS sequence"/>
</dbReference>
<evidence type="ECO:0000313" key="1">
    <source>
        <dbReference type="EMBL" id="TDF72697.1"/>
    </source>
</evidence>
<name>A0AC61QIA4_9BACT</name>
<comment type="caution">
    <text evidence="1">The sequence shown here is derived from an EMBL/GenBank/DDBJ whole genome shotgun (WGS) entry which is preliminary data.</text>
</comment>
<proteinExistence type="predicted"/>
<sequence length="375" mass="42012">MKRIYISLIEAKRLHSVELSLIRQILQCAPSDAINLALGELQFPLPNLLRQKSLEILQKGTPRYTPNAGIPELREAIANLYPNTKPENVCVCNGVEEAIFVSLLSILNPGDKIAIPDPEYTAYSAIANILGAKVIRLPYESDLLSINWESWEKILAQNVKMLIFSHPSNPCGHIFTKEEAERLITICNLNKITMVVDEVYSRLVFKNYMPEYFREAESIFLLDGLSKSHCMSGWRIGWVISPPELSASVIKAKQYVSTCSNWLSQKLAVYALSAEGMKAVDEVLAQLNECRFLVVDKFQNLADKVLIPDATCYMMLKVDGNDLIIAQELANKGVVTVPGQAFGEVSKGWLRINYAVPIDKLEPALDTIINELYLH</sequence>
<protein>
    <submittedName>
        <fullName evidence="1">Pyridoxal phosphate-dependent aminotransferase</fullName>
    </submittedName>
</protein>
<gene>
    <name evidence="1" type="ORF">E0946_05625</name>
</gene>
<keyword evidence="1" id="KW-0032">Aminotransferase</keyword>
<evidence type="ECO:0000313" key="2">
    <source>
        <dbReference type="Proteomes" id="UP000294588"/>
    </source>
</evidence>
<accession>A0AC61QIA4</accession>